<feature type="compositionally biased region" description="Basic and acidic residues" evidence="1">
    <location>
        <begin position="142"/>
        <end position="152"/>
    </location>
</feature>
<protein>
    <submittedName>
        <fullName evidence="2">Uncharacterized protein</fullName>
    </submittedName>
</protein>
<keyword evidence="3" id="KW-1185">Reference proteome</keyword>
<dbReference type="EMBL" id="JAHHUM010000794">
    <property type="protein sequence ID" value="KAK5617176.1"/>
    <property type="molecule type" value="Genomic_DNA"/>
</dbReference>
<organism evidence="2 3">
    <name type="scientific">Crenichthys baileyi</name>
    <name type="common">White River springfish</name>
    <dbReference type="NCBI Taxonomy" id="28760"/>
    <lineage>
        <taxon>Eukaryota</taxon>
        <taxon>Metazoa</taxon>
        <taxon>Chordata</taxon>
        <taxon>Craniata</taxon>
        <taxon>Vertebrata</taxon>
        <taxon>Euteleostomi</taxon>
        <taxon>Actinopterygii</taxon>
        <taxon>Neopterygii</taxon>
        <taxon>Teleostei</taxon>
        <taxon>Neoteleostei</taxon>
        <taxon>Acanthomorphata</taxon>
        <taxon>Ovalentaria</taxon>
        <taxon>Atherinomorphae</taxon>
        <taxon>Cyprinodontiformes</taxon>
        <taxon>Goodeidae</taxon>
        <taxon>Crenichthys</taxon>
    </lineage>
</organism>
<sequence length="182" mass="19485">MTWAAQQQQQRSGDLTWAAQQQQQRSGDLTWAAQAAAAALWRPDVGCSAAALWRPDVGCSAAALMWLGVEPPGLKTAWGGAAASLETLLWQTKVRVCFPAAVTSAAGKPPPRPPTRAVNSSCRRFRAGGEDDGLAASTEARGTSELRRRDRAPPNSLSLGCPTLHPFQQQWRGQHLRSADSS</sequence>
<proteinExistence type="predicted"/>
<evidence type="ECO:0000313" key="2">
    <source>
        <dbReference type="EMBL" id="KAK5617176.1"/>
    </source>
</evidence>
<feature type="region of interest" description="Disordered" evidence="1">
    <location>
        <begin position="1"/>
        <end position="21"/>
    </location>
</feature>
<reference evidence="2 3" key="1">
    <citation type="submission" date="2021-06" db="EMBL/GenBank/DDBJ databases">
        <authorList>
            <person name="Palmer J.M."/>
        </authorList>
    </citation>
    <scope>NUCLEOTIDE SEQUENCE [LARGE SCALE GENOMIC DNA]</scope>
    <source>
        <strain evidence="2 3">MEX-2019</strain>
        <tissue evidence="2">Muscle</tissue>
    </source>
</reference>
<name>A0AAV9S7C0_9TELE</name>
<dbReference type="AlphaFoldDB" id="A0AAV9S7C0"/>
<evidence type="ECO:0000256" key="1">
    <source>
        <dbReference type="SAM" id="MobiDB-lite"/>
    </source>
</evidence>
<dbReference type="Proteomes" id="UP001311232">
    <property type="component" value="Unassembled WGS sequence"/>
</dbReference>
<evidence type="ECO:0000313" key="3">
    <source>
        <dbReference type="Proteomes" id="UP001311232"/>
    </source>
</evidence>
<gene>
    <name evidence="2" type="ORF">CRENBAI_011336</name>
</gene>
<comment type="caution">
    <text evidence="2">The sequence shown here is derived from an EMBL/GenBank/DDBJ whole genome shotgun (WGS) entry which is preliminary data.</text>
</comment>
<accession>A0AAV9S7C0</accession>
<feature type="region of interest" description="Disordered" evidence="1">
    <location>
        <begin position="127"/>
        <end position="182"/>
    </location>
</feature>